<feature type="compositionally biased region" description="Basic and acidic residues" evidence="6">
    <location>
        <begin position="1071"/>
        <end position="1087"/>
    </location>
</feature>
<feature type="region of interest" description="Disordered" evidence="6">
    <location>
        <begin position="1008"/>
        <end position="1094"/>
    </location>
</feature>
<feature type="compositionally biased region" description="Basic and acidic residues" evidence="6">
    <location>
        <begin position="1045"/>
        <end position="1056"/>
    </location>
</feature>
<dbReference type="Gene3D" id="3.40.50.300">
    <property type="entry name" value="P-loop containing nucleotide triphosphate hydrolases"/>
    <property type="match status" value="2"/>
</dbReference>
<feature type="compositionally biased region" description="Gly residues" evidence="6">
    <location>
        <begin position="466"/>
        <end position="499"/>
    </location>
</feature>
<dbReference type="SUPFAM" id="SSF52540">
    <property type="entry name" value="P-loop containing nucleoside triphosphate hydrolases"/>
    <property type="match status" value="1"/>
</dbReference>
<name>A0A368FTX5_ANCCA</name>
<evidence type="ECO:0000256" key="2">
    <source>
        <dbReference type="ARBA" id="ARBA00022741"/>
    </source>
</evidence>
<feature type="compositionally biased region" description="Basic and acidic residues" evidence="6">
    <location>
        <begin position="137"/>
        <end position="248"/>
    </location>
</feature>
<dbReference type="STRING" id="29170.A0A368FTX5"/>
<keyword evidence="5" id="KW-0067">ATP-binding</keyword>
<dbReference type="InterPro" id="IPR011545">
    <property type="entry name" value="DEAD/DEAH_box_helicase_dom"/>
</dbReference>
<keyword evidence="4 9" id="KW-0347">Helicase</keyword>
<feature type="compositionally biased region" description="Basic and acidic residues" evidence="6">
    <location>
        <begin position="59"/>
        <end position="68"/>
    </location>
</feature>
<dbReference type="Pfam" id="PF00270">
    <property type="entry name" value="DEAD"/>
    <property type="match status" value="1"/>
</dbReference>
<sequence>MLSTFPEDEGLVIERIATSLKVQEDTITMEAAAVFVSIFVYLYTLICPSPILPFLERERESDDVREGGGNRGRFSAPRETERGSPFCTDYLENENCRPFGSGGGGRGDGPRKERFDDDTPGFGRSSMKENDGGFGERGGKFGRDNRADGYNRGYQQEERGDRRPEPRGGYRDGRNEFRNSDNRRYDDDDYHQGNRRPEFDRDRDQNRPPSRRDYDSGEREREFRREDPEYFQHDRRESKGFRSDDPREYQNTGRGFNRGDPDRDGFSGGGPRSSGGGFGNRPPDRNGDSRPGFGGDRGRFGSGESKGRFDDDGYDDRRDGRGRSDRGRYDEGRSSNGFGDRRENDQGFRGNRRNSPSDRGRGSDRDGSGFPPRRDDRFGDGPRRGDGRYGDRSRDNDKGFNDRRDEGGYGRDGGGFGRDGGGFGSKSGFGEASGSGGGGTGFGGHSSSNFGGGSGFGESKPRFGSSGFGSSGFGDGNQSGYGGSGFGGRDGFRSGGGPGRPDRDRQGFREFVPGGTGFEDRKRAPRDWQPDVNTIESLFERDALNAEHFQKDQDDAVTIEGDDENAQISSWENSGLHPQLIKTCVEKCHYAYVRPIQAATIPLILRGRDVMGHAETGGGKTAAFVLPILHYIMEMSSDARDSKGGKILALVVAPTRELAKQLFDSFRKHAYETDVKCCVAYGEVPRWKNLESIHKGCDVLIGTSGRLMDFIQKGDISVSKLKFLVLDEADMLLRDGRDSHLESILSDDKFPKVENRQTLLFSATFPPDVEQLAGKVLKKNYVKVSNGARGRANTRVTQQFVQADGTCGKNETLFGMLEEQRDKLAKDGTVMRTLVFVGTKKQADFVALMLTEKGVKAASINGDRPQNERERVIKEFREGLVNVLVGTDVCQRGLDIPALEQVINYDMPGGSPEEARDKYIHRIGRTGRLYNGVAITFVDSRSSDRDAMKLMVDVARETKQEVPDWLEEMCKTDSFSRAGFGSATTNTSNGFGTSTGFGGGSGFGGGGFGGGGFGESSNSGGGEGFGQSGFGAGSGFGGGGFGEGPKMEKHDDKGPEATEELGSATFGTDAPADKDEAKEDEKPKESNNDDDGEW</sequence>
<dbReference type="EC" id="3.6.4.13" evidence="1"/>
<evidence type="ECO:0000256" key="5">
    <source>
        <dbReference type="ARBA" id="ARBA00022840"/>
    </source>
</evidence>
<feature type="domain" description="Helicase C-terminal" evidence="8">
    <location>
        <begin position="816"/>
        <end position="970"/>
    </location>
</feature>
<keyword evidence="2" id="KW-0547">Nucleotide-binding</keyword>
<reference evidence="9 10" key="1">
    <citation type="submission" date="2014-10" db="EMBL/GenBank/DDBJ databases">
        <title>Draft genome of the hookworm Ancylostoma caninum.</title>
        <authorList>
            <person name="Mitreva M."/>
        </authorList>
    </citation>
    <scope>NUCLEOTIDE SEQUENCE [LARGE SCALE GENOMIC DNA]</scope>
    <source>
        <strain evidence="9 10">Baltimore</strain>
    </source>
</reference>
<dbReference type="SMART" id="SM00487">
    <property type="entry name" value="DEXDc"/>
    <property type="match status" value="1"/>
</dbReference>
<dbReference type="OrthoDB" id="5871318at2759"/>
<accession>A0A368FTX5</accession>
<feature type="compositionally biased region" description="Basic and acidic residues" evidence="6">
    <location>
        <begin position="108"/>
        <end position="117"/>
    </location>
</feature>
<organism evidence="9 10">
    <name type="scientific">Ancylostoma caninum</name>
    <name type="common">Dog hookworm</name>
    <dbReference type="NCBI Taxonomy" id="29170"/>
    <lineage>
        <taxon>Eukaryota</taxon>
        <taxon>Metazoa</taxon>
        <taxon>Ecdysozoa</taxon>
        <taxon>Nematoda</taxon>
        <taxon>Chromadorea</taxon>
        <taxon>Rhabditida</taxon>
        <taxon>Rhabditina</taxon>
        <taxon>Rhabditomorpha</taxon>
        <taxon>Strongyloidea</taxon>
        <taxon>Ancylostomatidae</taxon>
        <taxon>Ancylostomatinae</taxon>
        <taxon>Ancylostoma</taxon>
    </lineage>
</organism>
<dbReference type="CDD" id="cd18787">
    <property type="entry name" value="SF2_C_DEAD"/>
    <property type="match status" value="1"/>
</dbReference>
<keyword evidence="10" id="KW-1185">Reference proteome</keyword>
<evidence type="ECO:0000259" key="8">
    <source>
        <dbReference type="PROSITE" id="PS51194"/>
    </source>
</evidence>
<evidence type="ECO:0000313" key="10">
    <source>
        <dbReference type="Proteomes" id="UP000252519"/>
    </source>
</evidence>
<feature type="compositionally biased region" description="Basic and acidic residues" evidence="6">
    <location>
        <begin position="305"/>
        <end position="346"/>
    </location>
</feature>
<dbReference type="GO" id="GO:0003676">
    <property type="term" value="F:nucleic acid binding"/>
    <property type="evidence" value="ECO:0007669"/>
    <property type="project" value="InterPro"/>
</dbReference>
<dbReference type="InterPro" id="IPR027417">
    <property type="entry name" value="P-loop_NTPase"/>
</dbReference>
<feature type="region of interest" description="Disordered" evidence="6">
    <location>
        <begin position="59"/>
        <end position="527"/>
    </location>
</feature>
<feature type="compositionally biased region" description="Gly residues" evidence="6">
    <location>
        <begin position="266"/>
        <end position="279"/>
    </location>
</feature>
<feature type="compositionally biased region" description="Gly residues" evidence="6">
    <location>
        <begin position="1008"/>
        <end position="1043"/>
    </location>
</feature>
<gene>
    <name evidence="9" type="ORF">ANCCAN_19239</name>
</gene>
<dbReference type="GO" id="GO:0005524">
    <property type="term" value="F:ATP binding"/>
    <property type="evidence" value="ECO:0007669"/>
    <property type="project" value="UniProtKB-KW"/>
</dbReference>
<dbReference type="InterPro" id="IPR001650">
    <property type="entry name" value="Helicase_C-like"/>
</dbReference>
<dbReference type="GO" id="GO:0003724">
    <property type="term" value="F:RNA helicase activity"/>
    <property type="evidence" value="ECO:0007669"/>
    <property type="project" value="UniProtKB-EC"/>
</dbReference>
<dbReference type="Pfam" id="PF00271">
    <property type="entry name" value="Helicase_C"/>
    <property type="match status" value="1"/>
</dbReference>
<dbReference type="PANTHER" id="PTHR47958">
    <property type="entry name" value="ATP-DEPENDENT RNA HELICASE DBP3"/>
    <property type="match status" value="1"/>
</dbReference>
<dbReference type="InterPro" id="IPR014001">
    <property type="entry name" value="Helicase_ATP-bd"/>
</dbReference>
<dbReference type="PROSITE" id="PS51192">
    <property type="entry name" value="HELICASE_ATP_BIND_1"/>
    <property type="match status" value="1"/>
</dbReference>
<dbReference type="AlphaFoldDB" id="A0A368FTX5"/>
<proteinExistence type="predicted"/>
<evidence type="ECO:0000256" key="6">
    <source>
        <dbReference type="SAM" id="MobiDB-lite"/>
    </source>
</evidence>
<evidence type="ECO:0000256" key="3">
    <source>
        <dbReference type="ARBA" id="ARBA00022801"/>
    </source>
</evidence>
<feature type="compositionally biased region" description="Gly residues" evidence="6">
    <location>
        <begin position="410"/>
        <end position="456"/>
    </location>
</feature>
<evidence type="ECO:0000256" key="1">
    <source>
        <dbReference type="ARBA" id="ARBA00012552"/>
    </source>
</evidence>
<evidence type="ECO:0000313" key="9">
    <source>
        <dbReference type="EMBL" id="RCN34918.1"/>
    </source>
</evidence>
<comment type="caution">
    <text evidence="9">The sequence shown here is derived from an EMBL/GenBank/DDBJ whole genome shotgun (WGS) entry which is preliminary data.</text>
</comment>
<dbReference type="SMART" id="SM00490">
    <property type="entry name" value="HELICc"/>
    <property type="match status" value="1"/>
</dbReference>
<dbReference type="GO" id="GO:0016787">
    <property type="term" value="F:hydrolase activity"/>
    <property type="evidence" value="ECO:0007669"/>
    <property type="project" value="UniProtKB-KW"/>
</dbReference>
<evidence type="ECO:0000256" key="4">
    <source>
        <dbReference type="ARBA" id="ARBA00022806"/>
    </source>
</evidence>
<keyword evidence="3" id="KW-0378">Hydrolase</keyword>
<evidence type="ECO:0000259" key="7">
    <source>
        <dbReference type="PROSITE" id="PS51192"/>
    </source>
</evidence>
<protein>
    <recommendedName>
        <fullName evidence="1">RNA helicase</fullName>
        <ecNumber evidence="1">3.6.4.13</ecNumber>
    </recommendedName>
</protein>
<feature type="compositionally biased region" description="Basic and acidic residues" evidence="6">
    <location>
        <begin position="518"/>
        <end position="527"/>
    </location>
</feature>
<dbReference type="PROSITE" id="PS51194">
    <property type="entry name" value="HELICASE_CTER"/>
    <property type="match status" value="1"/>
</dbReference>
<dbReference type="Proteomes" id="UP000252519">
    <property type="component" value="Unassembled WGS sequence"/>
</dbReference>
<feature type="compositionally biased region" description="Basic and acidic residues" evidence="6">
    <location>
        <begin position="355"/>
        <end position="409"/>
    </location>
</feature>
<dbReference type="EMBL" id="JOJR01000724">
    <property type="protein sequence ID" value="RCN34918.1"/>
    <property type="molecule type" value="Genomic_DNA"/>
</dbReference>
<feature type="domain" description="Helicase ATP-binding" evidence="7">
    <location>
        <begin position="601"/>
        <end position="783"/>
    </location>
</feature>